<accession>A0A7Y7ISY3</accession>
<dbReference type="AlphaFoldDB" id="A0A7Y7ISY3"/>
<dbReference type="PANTHER" id="PTHR35006">
    <property type="entry name" value="GLYOXALASE FAMILY PROTEIN (AFU_ORTHOLOGUE AFUA_5G14830)"/>
    <property type="match status" value="1"/>
</dbReference>
<organism evidence="2 3">
    <name type="scientific">Nguyenibacter vanlangensis</name>
    <dbReference type="NCBI Taxonomy" id="1216886"/>
    <lineage>
        <taxon>Bacteria</taxon>
        <taxon>Pseudomonadati</taxon>
        <taxon>Pseudomonadota</taxon>
        <taxon>Alphaproteobacteria</taxon>
        <taxon>Acetobacterales</taxon>
        <taxon>Acetobacteraceae</taxon>
        <taxon>Nguyenibacter</taxon>
    </lineage>
</organism>
<dbReference type="InterPro" id="IPR004360">
    <property type="entry name" value="Glyas_Fos-R_dOase_dom"/>
</dbReference>
<dbReference type="PANTHER" id="PTHR35006:SF2">
    <property type="entry name" value="GLYOXALASE FAMILY PROTEIN (AFU_ORTHOLOGUE AFUA_5G14830)"/>
    <property type="match status" value="1"/>
</dbReference>
<dbReference type="SUPFAM" id="SSF54593">
    <property type="entry name" value="Glyoxalase/Bleomycin resistance protein/Dihydroxybiphenyl dioxygenase"/>
    <property type="match status" value="1"/>
</dbReference>
<dbReference type="PROSITE" id="PS51819">
    <property type="entry name" value="VOC"/>
    <property type="match status" value="1"/>
</dbReference>
<dbReference type="InterPro" id="IPR037523">
    <property type="entry name" value="VOC_core"/>
</dbReference>
<comment type="caution">
    <text evidence="2">The sequence shown here is derived from an EMBL/GenBank/DDBJ whole genome shotgun (WGS) entry which is preliminary data.</text>
</comment>
<dbReference type="Gene3D" id="3.10.180.10">
    <property type="entry name" value="2,3-Dihydroxybiphenyl 1,2-Dioxygenase, domain 1"/>
    <property type="match status" value="1"/>
</dbReference>
<evidence type="ECO:0000313" key="3">
    <source>
        <dbReference type="Proteomes" id="UP000534870"/>
    </source>
</evidence>
<gene>
    <name evidence="2" type="ORF">HUK84_01295</name>
</gene>
<proteinExistence type="predicted"/>
<name>A0A7Y7ISY3_9PROT</name>
<feature type="domain" description="VOC" evidence="1">
    <location>
        <begin position="1"/>
        <end position="135"/>
    </location>
</feature>
<dbReference type="CDD" id="cd07262">
    <property type="entry name" value="VOC_like"/>
    <property type="match status" value="1"/>
</dbReference>
<dbReference type="Pfam" id="PF00903">
    <property type="entry name" value="Glyoxalase"/>
    <property type="match status" value="1"/>
</dbReference>
<reference evidence="2 3" key="1">
    <citation type="submission" date="2020-06" db="EMBL/GenBank/DDBJ databases">
        <title>Description of novel acetic acid bacteria.</title>
        <authorList>
            <person name="Sombolestani A."/>
        </authorList>
    </citation>
    <scope>NUCLEOTIDE SEQUENCE [LARGE SCALE GENOMIC DNA]</scope>
    <source>
        <strain evidence="2 3">LMG 31431</strain>
    </source>
</reference>
<dbReference type="EMBL" id="JABXXP010000005">
    <property type="protein sequence ID" value="NVN09794.1"/>
    <property type="molecule type" value="Genomic_DNA"/>
</dbReference>
<dbReference type="InterPro" id="IPR029068">
    <property type="entry name" value="Glyas_Bleomycin-R_OHBP_Dase"/>
</dbReference>
<evidence type="ECO:0000313" key="2">
    <source>
        <dbReference type="EMBL" id="NVN09794.1"/>
    </source>
</evidence>
<dbReference type="RefSeq" id="WP_176638593.1">
    <property type="nucleotide sequence ID" value="NZ_JABXXP010000005.1"/>
</dbReference>
<dbReference type="Proteomes" id="UP000534870">
    <property type="component" value="Unassembled WGS sequence"/>
</dbReference>
<sequence length="141" mass="15512">MFDHVGFLVRDTAQSLPFFTACLLPLGIERVQDLPQFDAAIFKARDARGFLFIAGDRKGVPSYWRAGNVPGGAPIHLAFASPTREAVEEFYKAALANGGRDNGVPGFRDQGRRREANYVAFVLDPDNNNIEASWPNPVCQS</sequence>
<evidence type="ECO:0000259" key="1">
    <source>
        <dbReference type="PROSITE" id="PS51819"/>
    </source>
</evidence>
<protein>
    <submittedName>
        <fullName evidence="2">VOC family protein</fullName>
    </submittedName>
</protein>